<sequence length="139" mass="16161">MGGASGDLRQKSSVGVVDPTSQQNIQEKTREFITRWFTFLVIGSDEVVKSLLIQEHPLVYSRITQTLPYLFLPEVRRCFETLKKLEKEPTQVDQYEYQEYCILMEQSNRRLLAPKEGHSSSYWSLWIHKLVHLLLSAAS</sequence>
<feature type="region of interest" description="Disordered" evidence="1">
    <location>
        <begin position="1"/>
        <end position="22"/>
    </location>
</feature>
<gene>
    <name evidence="2" type="ORF">OPV22_030286</name>
</gene>
<keyword evidence="3" id="KW-1185">Reference proteome</keyword>
<reference evidence="2 3" key="1">
    <citation type="submission" date="2022-12" db="EMBL/GenBank/DDBJ databases">
        <title>Chromosome-scale assembly of the Ensete ventricosum genome.</title>
        <authorList>
            <person name="Dussert Y."/>
            <person name="Stocks J."/>
            <person name="Wendawek A."/>
            <person name="Woldeyes F."/>
            <person name="Nichols R.A."/>
            <person name="Borrell J.S."/>
        </authorList>
    </citation>
    <scope>NUCLEOTIDE SEQUENCE [LARGE SCALE GENOMIC DNA]</scope>
    <source>
        <strain evidence="3">cv. Maze</strain>
        <tissue evidence="2">Seeds</tissue>
    </source>
</reference>
<name>A0AAV8Q9D8_ENSVE</name>
<proteinExistence type="predicted"/>
<dbReference type="AlphaFoldDB" id="A0AAV8Q9D8"/>
<evidence type="ECO:0000313" key="3">
    <source>
        <dbReference type="Proteomes" id="UP001222027"/>
    </source>
</evidence>
<dbReference type="Proteomes" id="UP001222027">
    <property type="component" value="Unassembled WGS sequence"/>
</dbReference>
<evidence type="ECO:0000313" key="2">
    <source>
        <dbReference type="EMBL" id="KAJ8467734.1"/>
    </source>
</evidence>
<accession>A0AAV8Q9D8</accession>
<organism evidence="2 3">
    <name type="scientific">Ensete ventricosum</name>
    <name type="common">Abyssinian banana</name>
    <name type="synonym">Musa ensete</name>
    <dbReference type="NCBI Taxonomy" id="4639"/>
    <lineage>
        <taxon>Eukaryota</taxon>
        <taxon>Viridiplantae</taxon>
        <taxon>Streptophyta</taxon>
        <taxon>Embryophyta</taxon>
        <taxon>Tracheophyta</taxon>
        <taxon>Spermatophyta</taxon>
        <taxon>Magnoliopsida</taxon>
        <taxon>Liliopsida</taxon>
        <taxon>Zingiberales</taxon>
        <taxon>Musaceae</taxon>
        <taxon>Ensete</taxon>
    </lineage>
</organism>
<comment type="caution">
    <text evidence="2">The sequence shown here is derived from an EMBL/GenBank/DDBJ whole genome shotgun (WGS) entry which is preliminary data.</text>
</comment>
<evidence type="ECO:0000256" key="1">
    <source>
        <dbReference type="SAM" id="MobiDB-lite"/>
    </source>
</evidence>
<protein>
    <submittedName>
        <fullName evidence="2">Uncharacterized protein</fullName>
    </submittedName>
</protein>
<dbReference type="EMBL" id="JAQQAF010000008">
    <property type="protein sequence ID" value="KAJ8467734.1"/>
    <property type="molecule type" value="Genomic_DNA"/>
</dbReference>